<dbReference type="GO" id="GO:0006629">
    <property type="term" value="P:lipid metabolic process"/>
    <property type="evidence" value="ECO:0007669"/>
    <property type="project" value="InterPro"/>
</dbReference>
<dbReference type="Gene3D" id="3.20.20.190">
    <property type="entry name" value="Phosphatidylinositol (PI) phosphodiesterase"/>
    <property type="match status" value="1"/>
</dbReference>
<dbReference type="InterPro" id="IPR017946">
    <property type="entry name" value="PLC-like_Pdiesterase_TIM-brl"/>
</dbReference>
<proteinExistence type="predicted"/>
<dbReference type="InterPro" id="IPR000909">
    <property type="entry name" value="PLipase_C_PInositol-sp_X_dom"/>
</dbReference>
<dbReference type="AlphaFoldDB" id="A0A6P8J6V6"/>
<dbReference type="Proteomes" id="UP000515162">
    <property type="component" value="Chromosome 2L"/>
</dbReference>
<dbReference type="InterPro" id="IPR051057">
    <property type="entry name" value="PI-PLC_domain"/>
</dbReference>
<dbReference type="SMART" id="SM00148">
    <property type="entry name" value="PLCXc"/>
    <property type="match status" value="1"/>
</dbReference>
<evidence type="ECO:0000259" key="1">
    <source>
        <dbReference type="SMART" id="SM00148"/>
    </source>
</evidence>
<dbReference type="Pfam" id="PF00388">
    <property type="entry name" value="PI-PLC-X"/>
    <property type="match status" value="1"/>
</dbReference>
<organism evidence="2 3">
    <name type="scientific">Drosophila mauritiana</name>
    <name type="common">Fruit fly</name>
    <dbReference type="NCBI Taxonomy" id="7226"/>
    <lineage>
        <taxon>Eukaryota</taxon>
        <taxon>Metazoa</taxon>
        <taxon>Ecdysozoa</taxon>
        <taxon>Arthropoda</taxon>
        <taxon>Hexapoda</taxon>
        <taxon>Insecta</taxon>
        <taxon>Pterygota</taxon>
        <taxon>Neoptera</taxon>
        <taxon>Endopterygota</taxon>
        <taxon>Diptera</taxon>
        <taxon>Brachycera</taxon>
        <taxon>Muscomorpha</taxon>
        <taxon>Ephydroidea</taxon>
        <taxon>Drosophilidae</taxon>
        <taxon>Drosophila</taxon>
        <taxon>Sophophora</taxon>
    </lineage>
</organism>
<dbReference type="InterPro" id="IPR042158">
    <property type="entry name" value="PLCXD1/2/3"/>
</dbReference>
<dbReference type="GO" id="GO:0008081">
    <property type="term" value="F:phosphoric diester hydrolase activity"/>
    <property type="evidence" value="ECO:0007669"/>
    <property type="project" value="InterPro"/>
</dbReference>
<sequence>MSKDHWMRDLPSELRDLSIINLAIPGSHNSMTYGINSKSELSPDAETSIRRWHRFFPCFVRRWSKTQSSGTLEQLELGVRYFDLRIAQKDDKFYYCHGLFAMEIFEPLLEIRQFVDTHPEEVVILDLQHFYAMTVAHHQQLHKDLIQFFAHRLYSTVDGSLKDCTLNRCLEMQRSVVIIYRRCPIPLPLRFWPSFAWPTPWPNKASVKKLQSFLEDSLLSRQPQQGYVSQCLITPTGRYIAFRLFFTLKSTAKRVDKKLQPWIQEQIPGPFEPKDEPRVNVFLADFVSLKDGQFCDWVINLNTKLLEQLTGDRELESTESVEKQEAQG</sequence>
<evidence type="ECO:0000313" key="2">
    <source>
        <dbReference type="Proteomes" id="UP000515162"/>
    </source>
</evidence>
<dbReference type="PANTHER" id="PTHR13593:SF113">
    <property type="entry name" value="SI:DKEY-266F7.9"/>
    <property type="match status" value="1"/>
</dbReference>
<dbReference type="CDD" id="cd08616">
    <property type="entry name" value="PI-PLCXD1c"/>
    <property type="match status" value="1"/>
</dbReference>
<dbReference type="RefSeq" id="XP_033151347.1">
    <property type="nucleotide sequence ID" value="XM_033295456.1"/>
</dbReference>
<dbReference type="PROSITE" id="PS50007">
    <property type="entry name" value="PIPLC_X_DOMAIN"/>
    <property type="match status" value="1"/>
</dbReference>
<keyword evidence="2" id="KW-1185">Reference proteome</keyword>
<feature type="domain" description="Phosphatidylinositol-specific phospholipase C X" evidence="1">
    <location>
        <begin position="13"/>
        <end position="182"/>
    </location>
</feature>
<dbReference type="PANTHER" id="PTHR13593">
    <property type="match status" value="1"/>
</dbReference>
<accession>A0A6P8J6V6</accession>
<reference evidence="3" key="1">
    <citation type="submission" date="2025-08" db="UniProtKB">
        <authorList>
            <consortium name="RefSeq"/>
        </authorList>
    </citation>
    <scope>IDENTIFICATION</scope>
    <source>
        <strain evidence="3">Mau12</strain>
        <tissue evidence="3">Whole Body</tissue>
    </source>
</reference>
<dbReference type="SUPFAM" id="SSF51695">
    <property type="entry name" value="PLC-like phosphodiesterases"/>
    <property type="match status" value="1"/>
</dbReference>
<dbReference type="GeneID" id="117135287"/>
<evidence type="ECO:0000313" key="3">
    <source>
        <dbReference type="RefSeq" id="XP_033151347.1"/>
    </source>
</evidence>
<protein>
    <submittedName>
        <fullName evidence="3">PI-PLC X domain-containing protein 2</fullName>
    </submittedName>
</protein>
<gene>
    <name evidence="3" type="primary">LOC117135287</name>
</gene>
<name>A0A6P8J6V6_DROMA</name>